<dbReference type="Pfam" id="PF05705">
    <property type="entry name" value="DUF829"/>
    <property type="match status" value="1"/>
</dbReference>
<keyword evidence="2" id="KW-0812">Transmembrane</keyword>
<dbReference type="PANTHER" id="PTHR12265">
    <property type="entry name" value="TRANSMEMBRANE PROTEIN 53"/>
    <property type="match status" value="1"/>
</dbReference>
<keyword evidence="4" id="KW-0472">Membrane</keyword>
<dbReference type="InterPro" id="IPR029058">
    <property type="entry name" value="AB_hydrolase_fold"/>
</dbReference>
<sequence length="435" mass="47532">MASFSGLLQRPLSTVAVVTAAAVWTDLPDRASNRRQPDLGSKLDAPPLTGLSFLTPGAKLCSKNGSCHVENLKLSRTFCAPVASIPVMQTVYQYARIAELKEPEKPIPSISSASSDVMYKWHLPDPRAYQVSGDNCSSIKSKAVVVLLGWLGSKQRHLKKYAEWYTSKGYHVITFTFPMSDVVSYRVGGKAERDLELLASHLANWVEEEGGSLVFHTFSNTGWLAYGGILEKLRKKDPSSIDKIKGCIVDSAPVDAPDPQVWASGFSAAFLKKNSVASRGSLPIPKEKRTDVLVVSESGSGLDLKPAFHEAALLGASVRYFGCSFIKSTKMPATVYLQLGRSSNPCKIGGVIHREAKESWPFCQVLRLCILTTCRSLQKPSCALYYSAHAIFRGLSSPRLSLRREDQSALTLLTLRQMTVLGFYSFLAAEIVCTG</sequence>
<evidence type="ECO:0000256" key="4">
    <source>
        <dbReference type="ARBA" id="ARBA00023136"/>
    </source>
</evidence>
<dbReference type="EMBL" id="JAMFTS010000002">
    <property type="protein sequence ID" value="KAJ4785270.1"/>
    <property type="molecule type" value="Genomic_DNA"/>
</dbReference>
<dbReference type="AlphaFoldDB" id="A0AAV8EV76"/>
<evidence type="ECO:0000256" key="5">
    <source>
        <dbReference type="ARBA" id="ARBA00023242"/>
    </source>
</evidence>
<evidence type="ECO:0000256" key="2">
    <source>
        <dbReference type="ARBA" id="ARBA00022692"/>
    </source>
</evidence>
<dbReference type="PANTHER" id="PTHR12265:SF30">
    <property type="entry name" value="TRANSMEMBRANE PROTEIN 53"/>
    <property type="match status" value="1"/>
</dbReference>
<evidence type="ECO:0000256" key="7">
    <source>
        <dbReference type="SAM" id="SignalP"/>
    </source>
</evidence>
<comment type="similarity">
    <text evidence="1">Belongs to the TMEM53 family.</text>
</comment>
<reference evidence="8" key="1">
    <citation type="submission" date="2022-08" db="EMBL/GenBank/DDBJ databases">
        <authorList>
            <person name="Marques A."/>
        </authorList>
    </citation>
    <scope>NUCLEOTIDE SEQUENCE</scope>
    <source>
        <strain evidence="8">RhyPub2mFocal</strain>
        <tissue evidence="8">Leaves</tissue>
    </source>
</reference>
<evidence type="ECO:0000256" key="1">
    <source>
        <dbReference type="ARBA" id="ARBA00007387"/>
    </source>
</evidence>
<evidence type="ECO:0000256" key="6">
    <source>
        <dbReference type="ARBA" id="ARBA00034303"/>
    </source>
</evidence>
<evidence type="ECO:0000256" key="3">
    <source>
        <dbReference type="ARBA" id="ARBA00022989"/>
    </source>
</evidence>
<keyword evidence="9" id="KW-1185">Reference proteome</keyword>
<keyword evidence="5" id="KW-0539">Nucleus</keyword>
<comment type="subcellular location">
    <subcellularLocation>
        <location evidence="6">Nucleus outer membrane</location>
        <topology evidence="6">Single-pass membrane protein</topology>
    </subcellularLocation>
</comment>
<feature type="chain" id="PRO_5043854846" evidence="7">
    <location>
        <begin position="21"/>
        <end position="435"/>
    </location>
</feature>
<name>A0AAV8EV76_9POAL</name>
<keyword evidence="3" id="KW-1133">Transmembrane helix</keyword>
<keyword evidence="7" id="KW-0732">Signal</keyword>
<dbReference type="GO" id="GO:0005640">
    <property type="term" value="C:nuclear outer membrane"/>
    <property type="evidence" value="ECO:0007669"/>
    <property type="project" value="UniProtKB-SubCell"/>
</dbReference>
<comment type="caution">
    <text evidence="8">The sequence shown here is derived from an EMBL/GenBank/DDBJ whole genome shotgun (WGS) entry which is preliminary data.</text>
</comment>
<gene>
    <name evidence="8" type="ORF">LUZ62_036516</name>
</gene>
<organism evidence="8 9">
    <name type="scientific">Rhynchospora pubera</name>
    <dbReference type="NCBI Taxonomy" id="906938"/>
    <lineage>
        <taxon>Eukaryota</taxon>
        <taxon>Viridiplantae</taxon>
        <taxon>Streptophyta</taxon>
        <taxon>Embryophyta</taxon>
        <taxon>Tracheophyta</taxon>
        <taxon>Spermatophyta</taxon>
        <taxon>Magnoliopsida</taxon>
        <taxon>Liliopsida</taxon>
        <taxon>Poales</taxon>
        <taxon>Cyperaceae</taxon>
        <taxon>Cyperoideae</taxon>
        <taxon>Rhynchosporeae</taxon>
        <taxon>Rhynchospora</taxon>
    </lineage>
</organism>
<proteinExistence type="inferred from homology"/>
<evidence type="ECO:0000313" key="9">
    <source>
        <dbReference type="Proteomes" id="UP001140206"/>
    </source>
</evidence>
<accession>A0AAV8EV76</accession>
<dbReference type="InterPro" id="IPR008547">
    <property type="entry name" value="DUF829_TMEM53"/>
</dbReference>
<dbReference type="Proteomes" id="UP001140206">
    <property type="component" value="Chromosome 2"/>
</dbReference>
<protein>
    <submittedName>
        <fullName evidence="8">Alpha/beta-Hydrolases superfamily protein</fullName>
    </submittedName>
</protein>
<evidence type="ECO:0000313" key="8">
    <source>
        <dbReference type="EMBL" id="KAJ4785270.1"/>
    </source>
</evidence>
<dbReference type="SUPFAM" id="SSF53474">
    <property type="entry name" value="alpha/beta-Hydrolases"/>
    <property type="match status" value="1"/>
</dbReference>
<feature type="signal peptide" evidence="7">
    <location>
        <begin position="1"/>
        <end position="20"/>
    </location>
</feature>